<dbReference type="OrthoDB" id="4627786at2"/>
<sequence length="96" mass="10144">MDDDEFTPKRRFLHAYRAGGNATSLLDRALLAALIYIAFGVVYTGLHIPVLVQVESVLNPQFTVFADLIAVAATVALWPLLLGSALVCGAAGCGVL</sequence>
<evidence type="ECO:0000313" key="2">
    <source>
        <dbReference type="Proteomes" id="UP000467006"/>
    </source>
</evidence>
<accession>A0A7I7K5P2</accession>
<evidence type="ECO:0000313" key="1">
    <source>
        <dbReference type="EMBL" id="BBX18801.1"/>
    </source>
</evidence>
<reference evidence="1 2" key="1">
    <citation type="journal article" date="2019" name="Emerg. Microbes Infect.">
        <title>Comprehensive subspecies identification of 175 nontuberculous mycobacteria species based on 7547 genomic profiles.</title>
        <authorList>
            <person name="Matsumoto Y."/>
            <person name="Kinjo T."/>
            <person name="Motooka D."/>
            <person name="Nabeya D."/>
            <person name="Jung N."/>
            <person name="Uechi K."/>
            <person name="Horii T."/>
            <person name="Iida T."/>
            <person name="Fujita J."/>
            <person name="Nakamura S."/>
        </authorList>
    </citation>
    <scope>NUCLEOTIDE SEQUENCE [LARGE SCALE GENOMIC DNA]</scope>
    <source>
        <strain evidence="1 2">JCM 6396</strain>
    </source>
</reference>
<dbReference type="EMBL" id="AP022563">
    <property type="protein sequence ID" value="BBX18801.1"/>
    <property type="molecule type" value="Genomic_DNA"/>
</dbReference>
<gene>
    <name evidence="1" type="ORF">MDUV_36610</name>
</gene>
<dbReference type="RefSeq" id="WP_098000728.1">
    <property type="nucleotide sequence ID" value="NZ_AP022563.1"/>
</dbReference>
<dbReference type="AlphaFoldDB" id="A0A7I7K5P2"/>
<protein>
    <submittedName>
        <fullName evidence="1">Uncharacterized protein</fullName>
    </submittedName>
</protein>
<proteinExistence type="predicted"/>
<organism evidence="1 2">
    <name type="scientific">Mycolicibacterium duvalii</name>
    <dbReference type="NCBI Taxonomy" id="39688"/>
    <lineage>
        <taxon>Bacteria</taxon>
        <taxon>Bacillati</taxon>
        <taxon>Actinomycetota</taxon>
        <taxon>Actinomycetes</taxon>
        <taxon>Mycobacteriales</taxon>
        <taxon>Mycobacteriaceae</taxon>
        <taxon>Mycolicibacterium</taxon>
    </lineage>
</organism>
<dbReference type="KEGG" id="mdu:MDUV_36610"/>
<dbReference type="Proteomes" id="UP000467006">
    <property type="component" value="Chromosome"/>
</dbReference>
<keyword evidence="2" id="KW-1185">Reference proteome</keyword>
<name>A0A7I7K5P2_9MYCO</name>